<keyword evidence="1" id="KW-0812">Transmembrane</keyword>
<keyword evidence="1" id="KW-0472">Membrane</keyword>
<dbReference type="EMBL" id="LAZR01036913">
    <property type="protein sequence ID" value="KKL23604.1"/>
    <property type="molecule type" value="Genomic_DNA"/>
</dbReference>
<dbReference type="AlphaFoldDB" id="A0A0F9BP02"/>
<keyword evidence="1" id="KW-1133">Transmembrane helix</keyword>
<feature type="transmembrane region" description="Helical" evidence="1">
    <location>
        <begin position="6"/>
        <end position="27"/>
    </location>
</feature>
<name>A0A0F9BP02_9ZZZZ</name>
<gene>
    <name evidence="2" type="ORF">LCGC14_2423720</name>
</gene>
<organism evidence="2">
    <name type="scientific">marine sediment metagenome</name>
    <dbReference type="NCBI Taxonomy" id="412755"/>
    <lineage>
        <taxon>unclassified sequences</taxon>
        <taxon>metagenomes</taxon>
        <taxon>ecological metagenomes</taxon>
    </lineage>
</organism>
<proteinExistence type="predicted"/>
<accession>A0A0F9BP02</accession>
<comment type="caution">
    <text evidence="2">The sequence shown here is derived from an EMBL/GenBank/DDBJ whole genome shotgun (WGS) entry which is preliminary data.</text>
</comment>
<evidence type="ECO:0000256" key="1">
    <source>
        <dbReference type="SAM" id="Phobius"/>
    </source>
</evidence>
<sequence length="66" mass="7408">MPPESLLEALGHYGPGGILAAMVFFFYRKDNQLHEERWKGQSEMLMDVVKDNTAAITALTSQLNKP</sequence>
<reference evidence="2" key="1">
    <citation type="journal article" date="2015" name="Nature">
        <title>Complex archaea that bridge the gap between prokaryotes and eukaryotes.</title>
        <authorList>
            <person name="Spang A."/>
            <person name="Saw J.H."/>
            <person name="Jorgensen S.L."/>
            <person name="Zaremba-Niedzwiedzka K."/>
            <person name="Martijn J."/>
            <person name="Lind A.E."/>
            <person name="van Eijk R."/>
            <person name="Schleper C."/>
            <person name="Guy L."/>
            <person name="Ettema T.J."/>
        </authorList>
    </citation>
    <scope>NUCLEOTIDE SEQUENCE</scope>
</reference>
<evidence type="ECO:0000313" key="2">
    <source>
        <dbReference type="EMBL" id="KKL23604.1"/>
    </source>
</evidence>
<protein>
    <submittedName>
        <fullName evidence="2">Uncharacterized protein</fullName>
    </submittedName>
</protein>